<feature type="transmembrane region" description="Helical" evidence="1">
    <location>
        <begin position="15"/>
        <end position="37"/>
    </location>
</feature>
<dbReference type="GO" id="GO:0016020">
    <property type="term" value="C:membrane"/>
    <property type="evidence" value="ECO:0007669"/>
    <property type="project" value="InterPro"/>
</dbReference>
<evidence type="ECO:0000313" key="3">
    <source>
        <dbReference type="Proteomes" id="UP000284531"/>
    </source>
</evidence>
<dbReference type="EMBL" id="RAPQ01000015">
    <property type="protein sequence ID" value="RKD94077.1"/>
    <property type="molecule type" value="Genomic_DNA"/>
</dbReference>
<reference evidence="2 3" key="1">
    <citation type="submission" date="2018-09" db="EMBL/GenBank/DDBJ databases">
        <title>Genomic Encyclopedia of Archaeal and Bacterial Type Strains, Phase II (KMG-II): from individual species to whole genera.</title>
        <authorList>
            <person name="Goeker M."/>
        </authorList>
    </citation>
    <scope>NUCLEOTIDE SEQUENCE [LARGE SCALE GENOMIC DNA]</scope>
    <source>
        <strain evidence="2 3">DSM 21950</strain>
    </source>
</reference>
<dbReference type="Pfam" id="PF05656">
    <property type="entry name" value="DUF805"/>
    <property type="match status" value="1"/>
</dbReference>
<organism evidence="2 3">
    <name type="scientific">Marinifilum flexuosum</name>
    <dbReference type="NCBI Taxonomy" id="1117708"/>
    <lineage>
        <taxon>Bacteria</taxon>
        <taxon>Pseudomonadati</taxon>
        <taxon>Bacteroidota</taxon>
        <taxon>Bacteroidia</taxon>
        <taxon>Marinilabiliales</taxon>
        <taxon>Marinifilaceae</taxon>
    </lineage>
</organism>
<gene>
    <name evidence="2" type="ORF">BXY64_4240</name>
</gene>
<keyword evidence="1" id="KW-0812">Transmembrane</keyword>
<name>A0A419WF36_9BACT</name>
<evidence type="ECO:0000256" key="1">
    <source>
        <dbReference type="SAM" id="Phobius"/>
    </source>
</evidence>
<evidence type="ECO:0000313" key="2">
    <source>
        <dbReference type="EMBL" id="RKD94077.1"/>
    </source>
</evidence>
<keyword evidence="3" id="KW-1185">Reference proteome</keyword>
<dbReference type="RefSeq" id="WP_120241908.1">
    <property type="nucleotide sequence ID" value="NZ_RAPQ01000015.1"/>
</dbReference>
<accession>A0A419WF36</accession>
<keyword evidence="1" id="KW-1133">Transmembrane helix</keyword>
<protein>
    <submittedName>
        <fullName evidence="2">Uncharacterized membrane protein YhaH (DUF805 family)</fullName>
    </submittedName>
</protein>
<sequence length="242" mass="27795">MNPFKTKGRITIKEYAWNIAISIAILTGVVKISNFMIDDLQGVSSFYESFGSVLLIVGVIFFLISVASYSGRRLQDIGKSPSGFVTIFIPLYNLYMIMILFSQVGFGNNMYGPEVTRNEVKDKVYLLRLISIILMVTICDQGFQSYNEKLLQNFLNAPEKNDLYVIKTDLDGQYKYQLYNITNVSDNQINFAVANYVYISTSEIKKDIESKEIKASEYFIENITVDRESLNPQKIEKIIRYY</sequence>
<feature type="transmembrane region" description="Helical" evidence="1">
    <location>
        <begin position="83"/>
        <end position="105"/>
    </location>
</feature>
<dbReference type="OrthoDB" id="9812349at2"/>
<dbReference type="Proteomes" id="UP000284531">
    <property type="component" value="Unassembled WGS sequence"/>
</dbReference>
<feature type="transmembrane region" description="Helical" evidence="1">
    <location>
        <begin position="49"/>
        <end position="71"/>
    </location>
</feature>
<comment type="caution">
    <text evidence="2">The sequence shown here is derived from an EMBL/GenBank/DDBJ whole genome shotgun (WGS) entry which is preliminary data.</text>
</comment>
<keyword evidence="1" id="KW-0472">Membrane</keyword>
<feature type="transmembrane region" description="Helical" evidence="1">
    <location>
        <begin position="125"/>
        <end position="143"/>
    </location>
</feature>
<proteinExistence type="predicted"/>
<dbReference type="AlphaFoldDB" id="A0A419WF36"/>
<dbReference type="InterPro" id="IPR008523">
    <property type="entry name" value="DUF805"/>
</dbReference>